<reference evidence="8 9" key="1">
    <citation type="submission" date="2015-07" db="EMBL/GenBank/DDBJ databases">
        <title>The genome of the fungus Escovopsis weberi, a specialized disease agent of ant agriculture.</title>
        <authorList>
            <person name="de Man T.J."/>
            <person name="Stajich J.E."/>
            <person name="Kubicek C.P."/>
            <person name="Chenthamara K."/>
            <person name="Atanasova L."/>
            <person name="Druzhinina I.S."/>
            <person name="Birnbaum S."/>
            <person name="Barribeau S.M."/>
            <person name="Teiling C."/>
            <person name="Suen G."/>
            <person name="Currie C."/>
            <person name="Gerardo N.M."/>
        </authorList>
    </citation>
    <scope>NUCLEOTIDE SEQUENCE [LARGE SCALE GENOMIC DNA]</scope>
</reference>
<dbReference type="GO" id="GO:0000056">
    <property type="term" value="P:ribosomal small subunit export from nucleus"/>
    <property type="evidence" value="ECO:0007669"/>
    <property type="project" value="TreeGrafter"/>
</dbReference>
<dbReference type="AlphaFoldDB" id="A0A0M9VSX2"/>
<feature type="compositionally biased region" description="Basic and acidic residues" evidence="7">
    <location>
        <begin position="724"/>
        <end position="738"/>
    </location>
</feature>
<evidence type="ECO:0000256" key="1">
    <source>
        <dbReference type="ARBA" id="ARBA00004604"/>
    </source>
</evidence>
<feature type="compositionally biased region" description="Gly residues" evidence="7">
    <location>
        <begin position="56"/>
        <end position="65"/>
    </location>
</feature>
<dbReference type="GO" id="GO:0000472">
    <property type="term" value="P:endonucleolytic cleavage to generate mature 5'-end of SSU-rRNA from (SSU-rRNA, 5.8S rRNA, LSU-rRNA)"/>
    <property type="evidence" value="ECO:0007669"/>
    <property type="project" value="TreeGrafter"/>
</dbReference>
<proteinExistence type="predicted"/>
<evidence type="ECO:0000313" key="9">
    <source>
        <dbReference type="Proteomes" id="UP000053831"/>
    </source>
</evidence>
<evidence type="ECO:0000256" key="4">
    <source>
        <dbReference type="ARBA" id="ARBA00024893"/>
    </source>
</evidence>
<keyword evidence="9" id="KW-1185">Reference proteome</keyword>
<dbReference type="GO" id="GO:0005730">
    <property type="term" value="C:nucleolus"/>
    <property type="evidence" value="ECO:0007669"/>
    <property type="project" value="UniProtKB-SubCell"/>
</dbReference>
<dbReference type="GO" id="GO:0030688">
    <property type="term" value="C:preribosome, small subunit precursor"/>
    <property type="evidence" value="ECO:0007669"/>
    <property type="project" value="TreeGrafter"/>
</dbReference>
<dbReference type="InterPro" id="IPR040000">
    <property type="entry name" value="NOP9"/>
</dbReference>
<feature type="region of interest" description="Disordered" evidence="7">
    <location>
        <begin position="344"/>
        <end position="375"/>
    </location>
</feature>
<dbReference type="SMART" id="SM00025">
    <property type="entry name" value="Pumilio"/>
    <property type="match status" value="4"/>
</dbReference>
<dbReference type="GO" id="GO:0000447">
    <property type="term" value="P:endonucleolytic cleavage in ITS1 to separate SSU-rRNA from 5.8S rRNA and LSU-rRNA from tricistronic rRNA transcript (SSU-rRNA, 5.8S rRNA, LSU-rRNA)"/>
    <property type="evidence" value="ECO:0007669"/>
    <property type="project" value="TreeGrafter"/>
</dbReference>
<organism evidence="8 9">
    <name type="scientific">Escovopsis weberi</name>
    <dbReference type="NCBI Taxonomy" id="150374"/>
    <lineage>
        <taxon>Eukaryota</taxon>
        <taxon>Fungi</taxon>
        <taxon>Dikarya</taxon>
        <taxon>Ascomycota</taxon>
        <taxon>Pezizomycotina</taxon>
        <taxon>Sordariomycetes</taxon>
        <taxon>Hypocreomycetidae</taxon>
        <taxon>Hypocreales</taxon>
        <taxon>Hypocreaceae</taxon>
        <taxon>Escovopsis</taxon>
    </lineage>
</organism>
<dbReference type="STRING" id="150374.A0A0M9VSX2"/>
<feature type="compositionally biased region" description="Acidic residues" evidence="7">
    <location>
        <begin position="517"/>
        <end position="534"/>
    </location>
</feature>
<evidence type="ECO:0000256" key="3">
    <source>
        <dbReference type="ARBA" id="ARBA00022737"/>
    </source>
</evidence>
<dbReference type="GO" id="GO:0000480">
    <property type="term" value="P:endonucleolytic cleavage in 5'-ETS of tricistronic rRNA transcript (SSU-rRNA, 5.8S rRNA, LSU-rRNA)"/>
    <property type="evidence" value="ECO:0007669"/>
    <property type="project" value="TreeGrafter"/>
</dbReference>
<keyword evidence="3" id="KW-0677">Repeat</keyword>
<feature type="compositionally biased region" description="Basic residues" evidence="7">
    <location>
        <begin position="1"/>
        <end position="10"/>
    </location>
</feature>
<feature type="compositionally biased region" description="Basic residues" evidence="7">
    <location>
        <begin position="792"/>
        <end position="801"/>
    </location>
</feature>
<accession>A0A0M9VSX2</accession>
<feature type="compositionally biased region" description="Basic and acidic residues" evidence="7">
    <location>
        <begin position="760"/>
        <end position="780"/>
    </location>
</feature>
<dbReference type="PANTHER" id="PTHR13102:SF0">
    <property type="entry name" value="NUCLEOLAR PROTEIN 9"/>
    <property type="match status" value="1"/>
</dbReference>
<evidence type="ECO:0000256" key="2">
    <source>
        <dbReference type="ARBA" id="ARBA00016427"/>
    </source>
</evidence>
<dbReference type="EMBL" id="LGSR01000022">
    <property type="protein sequence ID" value="KOS18175.1"/>
    <property type="molecule type" value="Genomic_DNA"/>
</dbReference>
<dbReference type="SUPFAM" id="SSF48371">
    <property type="entry name" value="ARM repeat"/>
    <property type="match status" value="1"/>
</dbReference>
<evidence type="ECO:0000256" key="7">
    <source>
        <dbReference type="SAM" id="MobiDB-lite"/>
    </source>
</evidence>
<dbReference type="GO" id="GO:0030686">
    <property type="term" value="C:90S preribosome"/>
    <property type="evidence" value="ECO:0007669"/>
    <property type="project" value="TreeGrafter"/>
</dbReference>
<feature type="compositionally biased region" description="Acidic residues" evidence="7">
    <location>
        <begin position="748"/>
        <end position="757"/>
    </location>
</feature>
<feature type="compositionally biased region" description="Acidic residues" evidence="7">
    <location>
        <begin position="808"/>
        <end position="818"/>
    </location>
</feature>
<comment type="caution">
    <text evidence="8">The sequence shown here is derived from an EMBL/GenBank/DDBJ whole genome shotgun (WGS) entry which is preliminary data.</text>
</comment>
<dbReference type="InterPro" id="IPR001313">
    <property type="entry name" value="Pumilio_RNA-bd_rpt"/>
</dbReference>
<comment type="subcellular location">
    <subcellularLocation>
        <location evidence="1">Nucleus</location>
        <location evidence="1">Nucleolus</location>
    </subcellularLocation>
</comment>
<evidence type="ECO:0000313" key="8">
    <source>
        <dbReference type="EMBL" id="KOS18175.1"/>
    </source>
</evidence>
<comment type="function">
    <text evidence="4">RNA-binding nucleolar protein required for pre-rRNA processing. Involved in production of 18S rRNA and assembly of small ribosomal subunit.</text>
</comment>
<dbReference type="InterPro" id="IPR016024">
    <property type="entry name" value="ARM-type_fold"/>
</dbReference>
<dbReference type="GO" id="GO:0003723">
    <property type="term" value="F:RNA binding"/>
    <property type="evidence" value="ECO:0007669"/>
    <property type="project" value="InterPro"/>
</dbReference>
<gene>
    <name evidence="8" type="ORF">ESCO_002695</name>
</gene>
<dbReference type="Proteomes" id="UP000053831">
    <property type="component" value="Unassembled WGS sequence"/>
</dbReference>
<feature type="region of interest" description="Disordered" evidence="7">
    <location>
        <begin position="1"/>
        <end position="65"/>
    </location>
</feature>
<dbReference type="PANTHER" id="PTHR13102">
    <property type="entry name" value="NUCLEOLAR PROTEIN 9"/>
    <property type="match status" value="1"/>
</dbReference>
<evidence type="ECO:0000256" key="5">
    <source>
        <dbReference type="ARBA" id="ARBA00030932"/>
    </source>
</evidence>
<dbReference type="InterPro" id="IPR011989">
    <property type="entry name" value="ARM-like"/>
</dbReference>
<sequence>MPKPRTKRSHIREERKRKRLEEEDSSHYDKKRQRQVDGENNGQGHGNNYGYQDEQYGGGGGVGDGDGGFPLAEKEFFGMLADEEQEYFRRADEMLELNQFPSREERDVFLQSVFHEARGKELKLASSQSCSRLMERLIQLSGTAQKKHLFEAFAGHFLSLVQHRFASHCCEALFLRSAGVVTQELAGFVVDTKGSKKAESSIFEEQQDQQQQEPEQSMESLFLATLDELEGGLGYLLTDRFASHTLRVLLMVLSGRPLEDASARTLMKSRKKENVSVVGSAAADEQNQGARAVPASFLMAAGKIIRDSTAGMDATALRVLAKHPIGNPTLQLLLELDLTLNKGEKKKTKKKDTENTEEGKEEGGLLSQLLPGAPQSLADPTSEASEFINGMVYDQIGSRLIETLVAHAPGKIFKALNQHTFLPRIQGYVRNDISCYPAIKVLSRLSKEDLVGAVGQIAPTVPQLVAKARYNVLRTLFERCAARGAGTEIKKLMRGLKEGCGPRPVDLVTTLCGLSAADDDDENDDDDDDDDDEKKEEKEKKKKSKDVAQLTRNEYAIRSHGAQLLTSLLSIPGPCKAVHESLAALPAAQLARLATASMPSVTLLTRALATPSANAAFQKTVVDALTPRVAELAASQFGHNLVVAVAEIPSRGRDRSVPPHKKDAVMAGLAAHEAALRESWMGRSVWRAWRGDVWKTRRGDWKAWMRELDEQAPAAAPSGANGQPRREKREKERRRTAMEDEGQAQAQEDVEMEDDAGADGPREEEKKPEAPLDEAKRADGEGEGEGEQDEKKKKKKRRRKQKDKEDEAGQEDTEMKDD</sequence>
<evidence type="ECO:0000256" key="6">
    <source>
        <dbReference type="ARBA" id="ARBA00031929"/>
    </source>
</evidence>
<dbReference type="OrthoDB" id="392571at2759"/>
<feature type="region of interest" description="Disordered" evidence="7">
    <location>
        <begin position="516"/>
        <end position="547"/>
    </location>
</feature>
<feature type="region of interest" description="Disordered" evidence="7">
    <location>
        <begin position="711"/>
        <end position="818"/>
    </location>
</feature>
<dbReference type="Gene3D" id="1.25.10.10">
    <property type="entry name" value="Leucine-rich Repeat Variant"/>
    <property type="match status" value="1"/>
</dbReference>
<feature type="compositionally biased region" description="Basic and acidic residues" evidence="7">
    <location>
        <begin position="351"/>
        <end position="363"/>
    </location>
</feature>
<name>A0A0M9VSX2_ESCWE</name>
<feature type="compositionally biased region" description="Basic and acidic residues" evidence="7">
    <location>
        <begin position="11"/>
        <end position="28"/>
    </location>
</feature>
<dbReference type="Pfam" id="PF22493">
    <property type="entry name" value="PUF_NOP9"/>
    <property type="match status" value="1"/>
</dbReference>
<protein>
    <recommendedName>
        <fullName evidence="2">Nucleolar protein 9</fullName>
    </recommendedName>
    <alternativeName>
        <fullName evidence="5 6">Pumilio domain-containing protein NOP9</fullName>
    </alternativeName>
</protein>